<feature type="region of interest" description="Disordered" evidence="1">
    <location>
        <begin position="1"/>
        <end position="48"/>
    </location>
</feature>
<dbReference type="Proteomes" id="UP001595685">
    <property type="component" value="Unassembled WGS sequence"/>
</dbReference>
<dbReference type="InterPro" id="IPR006311">
    <property type="entry name" value="TAT_signal"/>
</dbReference>
<evidence type="ECO:0000259" key="2">
    <source>
        <dbReference type="SMART" id="SM00481"/>
    </source>
</evidence>
<dbReference type="PROSITE" id="PS51318">
    <property type="entry name" value="TAT"/>
    <property type="match status" value="1"/>
</dbReference>
<gene>
    <name evidence="3" type="ORF">ACFOLH_18590</name>
</gene>
<dbReference type="InterPro" id="IPR003141">
    <property type="entry name" value="Pol/His_phosphatase_N"/>
</dbReference>
<dbReference type="SMART" id="SM00481">
    <property type="entry name" value="POLIIIAc"/>
    <property type="match status" value="1"/>
</dbReference>
<protein>
    <submittedName>
        <fullName evidence="3">Histidinol-phosphatase</fullName>
    </submittedName>
</protein>
<dbReference type="Gene3D" id="3.20.20.140">
    <property type="entry name" value="Metal-dependent hydrolases"/>
    <property type="match status" value="1"/>
</dbReference>
<feature type="region of interest" description="Disordered" evidence="1">
    <location>
        <begin position="550"/>
        <end position="569"/>
    </location>
</feature>
<organism evidence="3 4">
    <name type="scientific">Aquipuribacter hungaricus</name>
    <dbReference type="NCBI Taxonomy" id="545624"/>
    <lineage>
        <taxon>Bacteria</taxon>
        <taxon>Bacillati</taxon>
        <taxon>Actinomycetota</taxon>
        <taxon>Actinomycetes</taxon>
        <taxon>Micrococcales</taxon>
        <taxon>Intrasporangiaceae</taxon>
        <taxon>Aquipuribacter</taxon>
    </lineage>
</organism>
<reference evidence="4" key="1">
    <citation type="journal article" date="2019" name="Int. J. Syst. Evol. Microbiol.">
        <title>The Global Catalogue of Microorganisms (GCM) 10K type strain sequencing project: providing services to taxonomists for standard genome sequencing and annotation.</title>
        <authorList>
            <consortium name="The Broad Institute Genomics Platform"/>
            <consortium name="The Broad Institute Genome Sequencing Center for Infectious Disease"/>
            <person name="Wu L."/>
            <person name="Ma J."/>
        </authorList>
    </citation>
    <scope>NUCLEOTIDE SEQUENCE [LARGE SCALE GENOMIC DNA]</scope>
    <source>
        <strain evidence="4">NCAIM B.02333</strain>
    </source>
</reference>
<feature type="compositionally biased region" description="Basic and acidic residues" evidence="1">
    <location>
        <begin position="1"/>
        <end position="12"/>
    </location>
</feature>
<proteinExistence type="predicted"/>
<dbReference type="RefSeq" id="WP_340290449.1">
    <property type="nucleotide sequence ID" value="NZ_JBBEOI010000019.1"/>
</dbReference>
<accession>A0ABV7WP69</accession>
<keyword evidence="4" id="KW-1185">Reference proteome</keyword>
<evidence type="ECO:0000313" key="3">
    <source>
        <dbReference type="EMBL" id="MFC3690361.1"/>
    </source>
</evidence>
<comment type="caution">
    <text evidence="3">The sequence shown here is derived from an EMBL/GenBank/DDBJ whole genome shotgun (WGS) entry which is preliminary data.</text>
</comment>
<evidence type="ECO:0000256" key="1">
    <source>
        <dbReference type="SAM" id="MobiDB-lite"/>
    </source>
</evidence>
<name>A0ABV7WP69_9MICO</name>
<feature type="compositionally biased region" description="Low complexity" evidence="1">
    <location>
        <begin position="13"/>
        <end position="32"/>
    </location>
</feature>
<dbReference type="InterPro" id="IPR016195">
    <property type="entry name" value="Pol/histidinol_Pase-like"/>
</dbReference>
<feature type="domain" description="Polymerase/histidinol phosphatase N-terminal" evidence="2">
    <location>
        <begin position="117"/>
        <end position="194"/>
    </location>
</feature>
<sequence>MDQHPHEHRHDSGPAGHSHGPAGHSHGPAGHSHGPGGHSHGPAEGAVAGPELDVEVPDTELTPAQVARRSFLRGVGLVGASGAVAGATGLAGASPAAASTASARPPRSGDSFRWSAGDHHMHTQYSGGSDAPYLIEQHALHANRFGLDWIVVTDHGGPLHQKFGVNATYRDIALARQKHTDMLIFQGLEWNPPAGDHSTVFVPPGTNDLAIMSEFELLYDASINGNGASTPANEARAREAVRWLGDQVRAGRTDSALQIFHHPSRGGRYAPSEFRGMRDTEPTVSIGMEGAPGHQAAGIPVSQGGAGEGRGFYDGGPGTNSYPGYPLDSYRTYGGFDWLTSTVGGVWDSMLAEGKPWFVTATSDSHQVYRDSWTYGGAPTPDGVYKDPVFTRDEVPGRGDFWPGQYSQTVLGLRDFSYGSVVEALRSGRSYLVHGNLIDGLRLTVSTGGRRGVGTIGDTVQAARGGRVEVTVSVDLRRTPNFNEDIPQLARVDLIAGPITGPVADQDTMTAPGTRVVQSWEVSARQRDAGVAEFTYRFNRDESPLYLRVRGTDGNRASGGPSGLEPEQDVIGDADPWTDLWFYSNPVFITR</sequence>
<dbReference type="EMBL" id="JBHRWW010000021">
    <property type="protein sequence ID" value="MFC3690361.1"/>
    <property type="molecule type" value="Genomic_DNA"/>
</dbReference>
<evidence type="ECO:0000313" key="4">
    <source>
        <dbReference type="Proteomes" id="UP001595685"/>
    </source>
</evidence>
<dbReference type="SUPFAM" id="SSF89550">
    <property type="entry name" value="PHP domain-like"/>
    <property type="match status" value="1"/>
</dbReference>